<evidence type="ECO:0000256" key="3">
    <source>
        <dbReference type="ARBA" id="ARBA00022801"/>
    </source>
</evidence>
<sequence length="487" mass="56180">MKNSGFQRDNLIVIAADQLRYDVLGLGVTPNLDRLMGESVVFDRAYCACPLCAPARGALFTGTYPGRNGSLINGWYKPEKAYAKVRADIDNLYDMMERLDMECIHSGKQHLFMEGEPLEKRPESKTRWLTTEQTYKEFLNEHDKRQPGGNRFRTQIPEMNGGAYTQVRNYSNASTGKYEEGYSYYFDGYFTDRAVEALEEVATDKPLFLSMMHLAPHPPFDIPEPWYSRVKKEDVHLPENTGVWYAHQSPLQKYNLTGVIGNQYSVEEWKEPFRVYLGLVALLDECVGRVLDVLKRRGLYDHSVIIFTSDHGEMLGAHRLFQKMCMYEESVRTPLSIRLPGGRNGGRHMKTPVSHIDLLPTICDYYSITPRHQMDGRSLRPLLEGGENLEEKPVFIQYDGNASRGNFSRCVVAGKDKLIVDLFKDETYLEFYDLNQDVLETDNLVFKEQYDGRVKELLMLLKEHEKELGDEVKIPEVDLVQFRDHYQ</sequence>
<dbReference type="InterPro" id="IPR000917">
    <property type="entry name" value="Sulfatase_N"/>
</dbReference>
<evidence type="ECO:0000313" key="5">
    <source>
        <dbReference type="EMBL" id="KEZ90984.1"/>
    </source>
</evidence>
<protein>
    <submittedName>
        <fullName evidence="5">Arylsulfatase</fullName>
    </submittedName>
</protein>
<dbReference type="RefSeq" id="WP_038279118.1">
    <property type="nucleotide sequence ID" value="NZ_JPME01000008.1"/>
</dbReference>
<dbReference type="InterPro" id="IPR024607">
    <property type="entry name" value="Sulfatase_CS"/>
</dbReference>
<reference evidence="5 6" key="1">
    <citation type="submission" date="2014-07" db="EMBL/GenBank/DDBJ databases">
        <title>Draft genome of Clostridium celerecrescens 152B isolated from sediments associated with methane hydrate from Krishna Godavari basin.</title>
        <authorList>
            <person name="Honkalas V.S."/>
            <person name="Dabir A.P."/>
            <person name="Arora P."/>
            <person name="Dhakephalkar P.K."/>
        </authorList>
    </citation>
    <scope>NUCLEOTIDE SEQUENCE [LARGE SCALE GENOMIC DNA]</scope>
    <source>
        <strain evidence="5 6">152B</strain>
    </source>
</reference>
<dbReference type="GO" id="GO:0005737">
    <property type="term" value="C:cytoplasm"/>
    <property type="evidence" value="ECO:0007669"/>
    <property type="project" value="TreeGrafter"/>
</dbReference>
<dbReference type="PANTHER" id="PTHR45953:SF1">
    <property type="entry name" value="IDURONATE 2-SULFATASE"/>
    <property type="match status" value="1"/>
</dbReference>
<comment type="similarity">
    <text evidence="1">Belongs to the sulfatase family.</text>
</comment>
<gene>
    <name evidence="5" type="ORF">IO98_06310</name>
</gene>
<dbReference type="SUPFAM" id="SSF53649">
    <property type="entry name" value="Alkaline phosphatase-like"/>
    <property type="match status" value="1"/>
</dbReference>
<dbReference type="Pfam" id="PF00884">
    <property type="entry name" value="Sulfatase"/>
    <property type="match status" value="1"/>
</dbReference>
<evidence type="ECO:0000313" key="6">
    <source>
        <dbReference type="Proteomes" id="UP000028525"/>
    </source>
</evidence>
<dbReference type="PANTHER" id="PTHR45953">
    <property type="entry name" value="IDURONATE 2-SULFATASE"/>
    <property type="match status" value="1"/>
</dbReference>
<dbReference type="EMBL" id="JPME01000008">
    <property type="protein sequence ID" value="KEZ90984.1"/>
    <property type="molecule type" value="Genomic_DNA"/>
</dbReference>
<evidence type="ECO:0000256" key="1">
    <source>
        <dbReference type="ARBA" id="ARBA00008779"/>
    </source>
</evidence>
<dbReference type="STRING" id="29354.IO98_06310"/>
<dbReference type="Proteomes" id="UP000028525">
    <property type="component" value="Unassembled WGS sequence"/>
</dbReference>
<keyword evidence="2" id="KW-0479">Metal-binding</keyword>
<evidence type="ECO:0000256" key="2">
    <source>
        <dbReference type="ARBA" id="ARBA00022723"/>
    </source>
</evidence>
<proteinExistence type="inferred from homology"/>
<dbReference type="InterPro" id="IPR017850">
    <property type="entry name" value="Alkaline_phosphatase_core_sf"/>
</dbReference>
<keyword evidence="3" id="KW-0378">Hydrolase</keyword>
<comment type="caution">
    <text evidence="5">The sequence shown here is derived from an EMBL/GenBank/DDBJ whole genome shotgun (WGS) entry which is preliminary data.</text>
</comment>
<keyword evidence="6" id="KW-1185">Reference proteome</keyword>
<organism evidence="5 6">
    <name type="scientific">Lacrimispora celerecrescens</name>
    <dbReference type="NCBI Taxonomy" id="29354"/>
    <lineage>
        <taxon>Bacteria</taxon>
        <taxon>Bacillati</taxon>
        <taxon>Bacillota</taxon>
        <taxon>Clostridia</taxon>
        <taxon>Lachnospirales</taxon>
        <taxon>Lachnospiraceae</taxon>
        <taxon>Lacrimispora</taxon>
    </lineage>
</organism>
<dbReference type="PROSITE" id="PS00523">
    <property type="entry name" value="SULFATASE_1"/>
    <property type="match status" value="1"/>
</dbReference>
<dbReference type="OrthoDB" id="279611at2"/>
<feature type="domain" description="Sulfatase N-terminal" evidence="4">
    <location>
        <begin position="10"/>
        <end position="365"/>
    </location>
</feature>
<dbReference type="Gene3D" id="3.40.720.10">
    <property type="entry name" value="Alkaline Phosphatase, subunit A"/>
    <property type="match status" value="1"/>
</dbReference>
<accession>A0A084JPV0</accession>
<dbReference type="GO" id="GO:0046872">
    <property type="term" value="F:metal ion binding"/>
    <property type="evidence" value="ECO:0007669"/>
    <property type="project" value="UniProtKB-KW"/>
</dbReference>
<dbReference type="GO" id="GO:0008484">
    <property type="term" value="F:sulfuric ester hydrolase activity"/>
    <property type="evidence" value="ECO:0007669"/>
    <property type="project" value="TreeGrafter"/>
</dbReference>
<name>A0A084JPV0_9FIRM</name>
<evidence type="ECO:0000259" key="4">
    <source>
        <dbReference type="Pfam" id="PF00884"/>
    </source>
</evidence>
<dbReference type="AlphaFoldDB" id="A0A084JPV0"/>